<dbReference type="Proteomes" id="UP001149411">
    <property type="component" value="Unassembled WGS sequence"/>
</dbReference>
<dbReference type="InterPro" id="IPR036388">
    <property type="entry name" value="WH-like_DNA-bd_sf"/>
</dbReference>
<proteinExistence type="predicted"/>
<keyword evidence="2" id="KW-1185">Reference proteome</keyword>
<gene>
    <name evidence="1" type="ORF">EGH25_03380</name>
</gene>
<dbReference type="AlphaFoldDB" id="A0A9Q4C4P3"/>
<dbReference type="SUPFAM" id="SSF46785">
    <property type="entry name" value="Winged helix' DNA-binding domain"/>
    <property type="match status" value="1"/>
</dbReference>
<protein>
    <recommendedName>
        <fullName evidence="3">Winged helix-turn-helix DNA-binding</fullName>
    </recommendedName>
</protein>
<dbReference type="Gene3D" id="1.10.10.10">
    <property type="entry name" value="Winged helix-like DNA-binding domain superfamily/Winged helix DNA-binding domain"/>
    <property type="match status" value="1"/>
</dbReference>
<organism evidence="1 2">
    <name type="scientific">Halorutilus salinus</name>
    <dbReference type="NCBI Taxonomy" id="2487751"/>
    <lineage>
        <taxon>Archaea</taxon>
        <taxon>Methanobacteriati</taxon>
        <taxon>Methanobacteriota</taxon>
        <taxon>Stenosarchaea group</taxon>
        <taxon>Halobacteria</taxon>
        <taxon>Halorutilales</taxon>
        <taxon>Halorutilaceae</taxon>
        <taxon>Halorutilus</taxon>
    </lineage>
</organism>
<sequence length="68" mass="8074">MSDIRLNDADEAILKELEHGRVTAVYLDRRIDWSREYITQRLRRMEEHGIVENLESTGLYELNRSPSI</sequence>
<evidence type="ECO:0000313" key="2">
    <source>
        <dbReference type="Proteomes" id="UP001149411"/>
    </source>
</evidence>
<evidence type="ECO:0000313" key="1">
    <source>
        <dbReference type="EMBL" id="MCX2818394.1"/>
    </source>
</evidence>
<dbReference type="RefSeq" id="WP_266086214.1">
    <property type="nucleotide sequence ID" value="NZ_RKLV01000003.1"/>
</dbReference>
<dbReference type="InterPro" id="IPR036390">
    <property type="entry name" value="WH_DNA-bd_sf"/>
</dbReference>
<comment type="caution">
    <text evidence="1">The sequence shown here is derived from an EMBL/GenBank/DDBJ whole genome shotgun (WGS) entry which is preliminary data.</text>
</comment>
<reference evidence="1" key="1">
    <citation type="submission" date="2022-09" db="EMBL/GenBank/DDBJ databases">
        <title>Haloadaptaus new haloarchaeum isolated from saline soil.</title>
        <authorList>
            <person name="Duran-Viseras A."/>
            <person name="Sanchez-Porro C."/>
            <person name="Ventosa A."/>
        </authorList>
    </citation>
    <scope>NUCLEOTIDE SEQUENCE</scope>
    <source>
        <strain evidence="1">F3-133</strain>
    </source>
</reference>
<name>A0A9Q4C4P3_9EURY</name>
<dbReference type="EMBL" id="RKLV01000003">
    <property type="protein sequence ID" value="MCX2818394.1"/>
    <property type="molecule type" value="Genomic_DNA"/>
</dbReference>
<evidence type="ECO:0008006" key="3">
    <source>
        <dbReference type="Google" id="ProtNLM"/>
    </source>
</evidence>
<accession>A0A9Q4C4P3</accession>